<dbReference type="GO" id="GO:0016020">
    <property type="term" value="C:membrane"/>
    <property type="evidence" value="ECO:0007669"/>
    <property type="project" value="GOC"/>
</dbReference>
<dbReference type="SUPFAM" id="SSF56300">
    <property type="entry name" value="Metallo-dependent phosphatases"/>
    <property type="match status" value="1"/>
</dbReference>
<name>A0A3D2X9C3_9FIRM</name>
<protein>
    <submittedName>
        <fullName evidence="5">Phosphoesterase</fullName>
    </submittedName>
</protein>
<comment type="caution">
    <text evidence="5">The sequence shown here is derived from an EMBL/GenBank/DDBJ whole genome shotgun (WGS) entry which is preliminary data.</text>
</comment>
<evidence type="ECO:0000313" key="6">
    <source>
        <dbReference type="Proteomes" id="UP000262969"/>
    </source>
</evidence>
<keyword evidence="3" id="KW-1133">Transmembrane helix</keyword>
<sequence>MKRLKIKHVFIVVFFIILSVFIIVAFDTRLTTKFYTIQSDKITEQVRIVLITDLHSCQYGTDQLTLIEAIKKQNPDIILLGGDICDDVIPNDNTEFLLKGIANQYKCYYVTGNHEYWSNEIDKIFDLFLTYDVKILNGTYDTIDIHGQKINICGIDDPDVLRYTNSTIDVTEQLESLKYVYENGYYTVLLAHRPEMIAEYTTYNFDLVLSGHAHGGQWRLPGIINGLYAPNQGLFPPYAGGEYIIDDAVLIVSRGLAKESTRLPRIFNRPELVVIDLVKPAKG</sequence>
<dbReference type="InterPro" id="IPR004843">
    <property type="entry name" value="Calcineurin-like_PHP"/>
</dbReference>
<dbReference type="PANTHER" id="PTHR31302:SF31">
    <property type="entry name" value="PHOSPHODIESTERASE YAEI"/>
    <property type="match status" value="1"/>
</dbReference>
<dbReference type="EMBL" id="DPVV01000480">
    <property type="protein sequence ID" value="HCL03586.1"/>
    <property type="molecule type" value="Genomic_DNA"/>
</dbReference>
<evidence type="ECO:0000313" key="5">
    <source>
        <dbReference type="EMBL" id="HCL03586.1"/>
    </source>
</evidence>
<feature type="domain" description="Calcineurin-like phosphoesterase" evidence="4">
    <location>
        <begin position="47"/>
        <end position="215"/>
    </location>
</feature>
<evidence type="ECO:0000256" key="3">
    <source>
        <dbReference type="SAM" id="Phobius"/>
    </source>
</evidence>
<dbReference type="GO" id="GO:0008758">
    <property type="term" value="F:UDP-2,3-diacylglucosamine hydrolase activity"/>
    <property type="evidence" value="ECO:0007669"/>
    <property type="project" value="TreeGrafter"/>
</dbReference>
<organism evidence="5 6">
    <name type="scientific">Lachnoclostridium phytofermentans</name>
    <dbReference type="NCBI Taxonomy" id="66219"/>
    <lineage>
        <taxon>Bacteria</taxon>
        <taxon>Bacillati</taxon>
        <taxon>Bacillota</taxon>
        <taxon>Clostridia</taxon>
        <taxon>Lachnospirales</taxon>
        <taxon>Lachnospiraceae</taxon>
    </lineage>
</organism>
<dbReference type="InterPro" id="IPR051158">
    <property type="entry name" value="Metallophosphoesterase_sf"/>
</dbReference>
<dbReference type="InterPro" id="IPR029052">
    <property type="entry name" value="Metallo-depent_PP-like"/>
</dbReference>
<feature type="transmembrane region" description="Helical" evidence="3">
    <location>
        <begin position="9"/>
        <end position="26"/>
    </location>
</feature>
<keyword evidence="3" id="KW-0812">Transmembrane</keyword>
<accession>A0A3D2X9C3</accession>
<proteinExistence type="predicted"/>
<keyword evidence="1" id="KW-0479">Metal-binding</keyword>
<keyword evidence="3" id="KW-0472">Membrane</keyword>
<evidence type="ECO:0000256" key="2">
    <source>
        <dbReference type="ARBA" id="ARBA00022801"/>
    </source>
</evidence>
<dbReference type="PANTHER" id="PTHR31302">
    <property type="entry name" value="TRANSMEMBRANE PROTEIN WITH METALLOPHOSPHOESTERASE DOMAIN-RELATED"/>
    <property type="match status" value="1"/>
</dbReference>
<evidence type="ECO:0000256" key="1">
    <source>
        <dbReference type="ARBA" id="ARBA00022723"/>
    </source>
</evidence>
<dbReference type="Proteomes" id="UP000262969">
    <property type="component" value="Unassembled WGS sequence"/>
</dbReference>
<keyword evidence="2" id="KW-0378">Hydrolase</keyword>
<evidence type="ECO:0000259" key="4">
    <source>
        <dbReference type="Pfam" id="PF00149"/>
    </source>
</evidence>
<dbReference type="GO" id="GO:0046872">
    <property type="term" value="F:metal ion binding"/>
    <property type="evidence" value="ECO:0007669"/>
    <property type="project" value="UniProtKB-KW"/>
</dbReference>
<dbReference type="GO" id="GO:0009245">
    <property type="term" value="P:lipid A biosynthetic process"/>
    <property type="evidence" value="ECO:0007669"/>
    <property type="project" value="TreeGrafter"/>
</dbReference>
<gene>
    <name evidence="5" type="ORF">DHW61_14460</name>
</gene>
<dbReference type="Pfam" id="PF00149">
    <property type="entry name" value="Metallophos"/>
    <property type="match status" value="1"/>
</dbReference>
<dbReference type="AlphaFoldDB" id="A0A3D2X9C3"/>
<reference evidence="5 6" key="1">
    <citation type="journal article" date="2018" name="Nat. Biotechnol.">
        <title>A standardized bacterial taxonomy based on genome phylogeny substantially revises the tree of life.</title>
        <authorList>
            <person name="Parks D.H."/>
            <person name="Chuvochina M."/>
            <person name="Waite D.W."/>
            <person name="Rinke C."/>
            <person name="Skarshewski A."/>
            <person name="Chaumeil P.A."/>
            <person name="Hugenholtz P."/>
        </authorList>
    </citation>
    <scope>NUCLEOTIDE SEQUENCE [LARGE SCALE GENOMIC DNA]</scope>
    <source>
        <strain evidence="5">UBA11728</strain>
    </source>
</reference>
<dbReference type="Gene3D" id="3.60.21.10">
    <property type="match status" value="1"/>
</dbReference>